<protein>
    <submittedName>
        <fullName evidence="1">Uncharacterized protein</fullName>
    </submittedName>
</protein>
<accession>A0A1K1MNA3</accession>
<organism evidence="1 2">
    <name type="scientific">Chitinophaga sancti</name>
    <dbReference type="NCBI Taxonomy" id="1004"/>
    <lineage>
        <taxon>Bacteria</taxon>
        <taxon>Pseudomonadati</taxon>
        <taxon>Bacteroidota</taxon>
        <taxon>Chitinophagia</taxon>
        <taxon>Chitinophagales</taxon>
        <taxon>Chitinophagaceae</taxon>
        <taxon>Chitinophaga</taxon>
    </lineage>
</organism>
<sequence>MACNQPANGIYRKQTGMYQKIHPVELNTYLYLSINIPEDLRIPGILAGYCRIVSTVIQLFR</sequence>
<dbReference type="EMBL" id="FPIZ01000002">
    <property type="protein sequence ID" value="SFW24632.1"/>
    <property type="molecule type" value="Genomic_DNA"/>
</dbReference>
<evidence type="ECO:0000313" key="2">
    <source>
        <dbReference type="Proteomes" id="UP000183788"/>
    </source>
</evidence>
<evidence type="ECO:0000313" key="1">
    <source>
        <dbReference type="EMBL" id="SFW24632.1"/>
    </source>
</evidence>
<proteinExistence type="predicted"/>
<gene>
    <name evidence="1" type="ORF">SAMN05661012_00728</name>
</gene>
<reference evidence="1 2" key="1">
    <citation type="submission" date="2016-11" db="EMBL/GenBank/DDBJ databases">
        <authorList>
            <person name="Jaros S."/>
            <person name="Januszkiewicz K."/>
            <person name="Wedrychowicz H."/>
        </authorList>
    </citation>
    <scope>NUCLEOTIDE SEQUENCE [LARGE SCALE GENOMIC DNA]</scope>
    <source>
        <strain evidence="1 2">DSM 784</strain>
    </source>
</reference>
<name>A0A1K1MNA3_9BACT</name>
<dbReference type="Proteomes" id="UP000183788">
    <property type="component" value="Unassembled WGS sequence"/>
</dbReference>
<dbReference type="AlphaFoldDB" id="A0A1K1MNA3"/>